<organism evidence="4 5">
    <name type="scientific">Gordonia hirsuta DSM 44140 = NBRC 16056</name>
    <dbReference type="NCBI Taxonomy" id="1121927"/>
    <lineage>
        <taxon>Bacteria</taxon>
        <taxon>Bacillati</taxon>
        <taxon>Actinomycetota</taxon>
        <taxon>Actinomycetes</taxon>
        <taxon>Mycobacteriales</taxon>
        <taxon>Gordoniaceae</taxon>
        <taxon>Gordonia</taxon>
    </lineage>
</organism>
<keyword evidence="5" id="KW-1185">Reference proteome</keyword>
<feature type="compositionally biased region" description="Polar residues" evidence="2">
    <location>
        <begin position="204"/>
        <end position="223"/>
    </location>
</feature>
<dbReference type="GO" id="GO:0003676">
    <property type="term" value="F:nucleic acid binding"/>
    <property type="evidence" value="ECO:0007669"/>
    <property type="project" value="InterPro"/>
</dbReference>
<proteinExistence type="predicted"/>
<dbReference type="AlphaFoldDB" id="L7LCQ5"/>
<accession>L7LCQ5</accession>
<dbReference type="InterPro" id="IPR036397">
    <property type="entry name" value="RNaseH_sf"/>
</dbReference>
<gene>
    <name evidence="4" type="ORF">GOHSU_26_00190</name>
</gene>
<reference evidence="4 5" key="1">
    <citation type="submission" date="2012-12" db="EMBL/GenBank/DDBJ databases">
        <title>Whole genome shotgun sequence of Gordonia hirsuta NBRC 16056.</title>
        <authorList>
            <person name="Isaki-Nakamura S."/>
            <person name="Hosoyama A."/>
            <person name="Tsuchikane K."/>
            <person name="Katsumata H."/>
            <person name="Baba S."/>
            <person name="Yamazaki S."/>
            <person name="Fujita N."/>
        </authorList>
    </citation>
    <scope>NUCLEOTIDE SEQUENCE [LARGE SCALE GENOMIC DNA]</scope>
    <source>
        <strain evidence="4 5">NBRC 16056</strain>
    </source>
</reference>
<dbReference type="OrthoDB" id="4736800at2"/>
<evidence type="ECO:0000259" key="3">
    <source>
        <dbReference type="PROSITE" id="PS50994"/>
    </source>
</evidence>
<evidence type="ECO:0000256" key="1">
    <source>
        <dbReference type="ARBA" id="ARBA00002286"/>
    </source>
</evidence>
<dbReference type="EMBL" id="BANT01000026">
    <property type="protein sequence ID" value="GAC57862.1"/>
    <property type="molecule type" value="Genomic_DNA"/>
</dbReference>
<dbReference type="InterPro" id="IPR050900">
    <property type="entry name" value="Transposase_IS3/IS150/IS904"/>
</dbReference>
<dbReference type="GO" id="GO:0015074">
    <property type="term" value="P:DNA integration"/>
    <property type="evidence" value="ECO:0007669"/>
    <property type="project" value="InterPro"/>
</dbReference>
<dbReference type="Pfam" id="PF13276">
    <property type="entry name" value="HTH_21"/>
    <property type="match status" value="1"/>
</dbReference>
<dbReference type="InterPro" id="IPR025948">
    <property type="entry name" value="HTH-like_dom"/>
</dbReference>
<dbReference type="PROSITE" id="PS50994">
    <property type="entry name" value="INTEGRASE"/>
    <property type="match status" value="1"/>
</dbReference>
<evidence type="ECO:0000313" key="4">
    <source>
        <dbReference type="EMBL" id="GAC57862.1"/>
    </source>
</evidence>
<comment type="function">
    <text evidence="1">Involved in the transposition of the insertion sequence.</text>
</comment>
<feature type="domain" description="Integrase catalytic" evidence="3">
    <location>
        <begin position="127"/>
        <end position="223"/>
    </location>
</feature>
<protein>
    <submittedName>
        <fullName evidence="4">Putative transposase</fullName>
    </submittedName>
</protein>
<dbReference type="InterPro" id="IPR001584">
    <property type="entry name" value="Integrase_cat-core"/>
</dbReference>
<dbReference type="RefSeq" id="WP_005940840.1">
    <property type="nucleotide sequence ID" value="NZ_ATVK01000052.1"/>
</dbReference>
<dbReference type="Proteomes" id="UP000053405">
    <property type="component" value="Unassembled WGS sequence"/>
</dbReference>
<evidence type="ECO:0000256" key="2">
    <source>
        <dbReference type="SAM" id="MobiDB-lite"/>
    </source>
</evidence>
<dbReference type="PANTHER" id="PTHR46889">
    <property type="entry name" value="TRANSPOSASE INSF FOR INSERTION SEQUENCE IS3B-RELATED"/>
    <property type="match status" value="1"/>
</dbReference>
<dbReference type="SUPFAM" id="SSF53098">
    <property type="entry name" value="Ribonuclease H-like"/>
    <property type="match status" value="1"/>
</dbReference>
<evidence type="ECO:0000313" key="5">
    <source>
        <dbReference type="Proteomes" id="UP000053405"/>
    </source>
</evidence>
<sequence>MIVAFIDDNKHRWGIEPICTVLTEHGCPIAPSTYYAARRRAPSARAVRDEELKTAILASYNASRRVYGIRKIHADLRRQGIEVAQCTVQRLCRDLGIRGVVRGKYPRTTRPAPETGRPADLVERDFTADAPNQLWVADITYVRTSTGWVYVAFILDVYSRLIVGWQSSTRMFADLAIDALAMALWQRRRYSQDLAGLVHHSDRLNSPSTEPSATPTNSTEPAR</sequence>
<comment type="caution">
    <text evidence="4">The sequence shown here is derived from an EMBL/GenBank/DDBJ whole genome shotgun (WGS) entry which is preliminary data.</text>
</comment>
<dbReference type="InterPro" id="IPR048020">
    <property type="entry name" value="Transpos_IS3"/>
</dbReference>
<dbReference type="PANTHER" id="PTHR46889:SF4">
    <property type="entry name" value="TRANSPOSASE INSO FOR INSERTION SEQUENCE ELEMENT IS911B-RELATED"/>
    <property type="match status" value="1"/>
</dbReference>
<dbReference type="Pfam" id="PF00665">
    <property type="entry name" value="rve"/>
    <property type="match status" value="1"/>
</dbReference>
<name>L7LCQ5_9ACTN</name>
<dbReference type="Gene3D" id="3.30.420.10">
    <property type="entry name" value="Ribonuclease H-like superfamily/Ribonuclease H"/>
    <property type="match status" value="1"/>
</dbReference>
<dbReference type="NCBIfam" id="NF033516">
    <property type="entry name" value="transpos_IS3"/>
    <property type="match status" value="1"/>
</dbReference>
<feature type="region of interest" description="Disordered" evidence="2">
    <location>
        <begin position="201"/>
        <end position="223"/>
    </location>
</feature>
<dbReference type="InterPro" id="IPR012337">
    <property type="entry name" value="RNaseH-like_sf"/>
</dbReference>
<dbReference type="eggNOG" id="COG2801">
    <property type="taxonomic scope" value="Bacteria"/>
</dbReference>
<dbReference type="STRING" id="1121927.GOHSU_26_00190"/>